<feature type="transmembrane region" description="Helical" evidence="7">
    <location>
        <begin position="135"/>
        <end position="152"/>
    </location>
</feature>
<sequence length="333" mass="37957">MLDIEKHQDVQQQRVSPVGDSEDGNNPKTIDTVHQDEAMRVLATYQGPEEWTEQEEKSLRRKIDLRLMPVLCVTYGLQYYDKAMLSQAALFGLRDHLGLRKGNRYSMSAAIFYLGFIVGAYPAMYMAQRWPIERVASSIVTVWGICLILTVVCRDYKDLYAQRFFLGLLESGISPMFMVIVGSFYKKNEQAFRMGIWYSCTGYVSIFSPVLNYGFGRAESSLANWKLMYLFSGAITIVWGMALWWVLPPDPVRAKGFNERQRYISVARLRSNNSGVRNTHFKGSQVLELLMDEKFWLMFAIAFLSMIANGPISTFVPIIIVSIRTTGAGYSLI</sequence>
<gene>
    <name evidence="9" type="ORF">SLS59_006360</name>
</gene>
<evidence type="ECO:0000259" key="8">
    <source>
        <dbReference type="PROSITE" id="PS50850"/>
    </source>
</evidence>
<feature type="transmembrane region" description="Helical" evidence="7">
    <location>
        <begin position="227"/>
        <end position="247"/>
    </location>
</feature>
<keyword evidence="3 7" id="KW-0812">Transmembrane</keyword>
<evidence type="ECO:0000256" key="1">
    <source>
        <dbReference type="ARBA" id="ARBA00004141"/>
    </source>
</evidence>
<evidence type="ECO:0000256" key="7">
    <source>
        <dbReference type="SAM" id="Phobius"/>
    </source>
</evidence>
<reference evidence="9 10" key="1">
    <citation type="submission" date="2024-02" db="EMBL/GenBank/DDBJ databases">
        <title>De novo assembly and annotation of 12 fungi associated with fruit tree decline syndrome in Ontario, Canada.</title>
        <authorList>
            <person name="Sulman M."/>
            <person name="Ellouze W."/>
            <person name="Ilyukhin E."/>
        </authorList>
    </citation>
    <scope>NUCLEOTIDE SEQUENCE [LARGE SCALE GENOMIC DNA]</scope>
    <source>
        <strain evidence="9 10">M97-236</strain>
    </source>
</reference>
<dbReference type="PANTHER" id="PTHR43791:SF35">
    <property type="entry name" value="MAJOR FACILITATOR SUPERFAMILY (MFS) PROFILE DOMAIN-CONTAINING PROTEIN"/>
    <property type="match status" value="1"/>
</dbReference>
<dbReference type="Gene3D" id="1.20.1250.20">
    <property type="entry name" value="MFS general substrate transporter like domains"/>
    <property type="match status" value="1"/>
</dbReference>
<evidence type="ECO:0000256" key="4">
    <source>
        <dbReference type="ARBA" id="ARBA00022989"/>
    </source>
</evidence>
<keyword evidence="10" id="KW-1185">Reference proteome</keyword>
<dbReference type="Proteomes" id="UP001521222">
    <property type="component" value="Unassembled WGS sequence"/>
</dbReference>
<dbReference type="SUPFAM" id="SSF103473">
    <property type="entry name" value="MFS general substrate transporter"/>
    <property type="match status" value="1"/>
</dbReference>
<evidence type="ECO:0000313" key="9">
    <source>
        <dbReference type="EMBL" id="KAL1599343.1"/>
    </source>
</evidence>
<evidence type="ECO:0000256" key="5">
    <source>
        <dbReference type="ARBA" id="ARBA00023136"/>
    </source>
</evidence>
<keyword evidence="2" id="KW-0813">Transport</keyword>
<comment type="caution">
    <text evidence="9">The sequence shown here is derived from an EMBL/GenBank/DDBJ whole genome shotgun (WGS) entry which is preliminary data.</text>
</comment>
<keyword evidence="4 7" id="KW-1133">Transmembrane helix</keyword>
<feature type="transmembrane region" description="Helical" evidence="7">
    <location>
        <begin position="164"/>
        <end position="184"/>
    </location>
</feature>
<proteinExistence type="predicted"/>
<feature type="transmembrane region" description="Helical" evidence="7">
    <location>
        <begin position="196"/>
        <end position="215"/>
    </location>
</feature>
<dbReference type="InterPro" id="IPR011701">
    <property type="entry name" value="MFS"/>
</dbReference>
<dbReference type="PANTHER" id="PTHR43791">
    <property type="entry name" value="PERMEASE-RELATED"/>
    <property type="match status" value="1"/>
</dbReference>
<dbReference type="PROSITE" id="PS50850">
    <property type="entry name" value="MFS"/>
    <property type="match status" value="1"/>
</dbReference>
<dbReference type="InterPro" id="IPR036259">
    <property type="entry name" value="MFS_trans_sf"/>
</dbReference>
<feature type="transmembrane region" description="Helical" evidence="7">
    <location>
        <begin position="295"/>
        <end position="323"/>
    </location>
</feature>
<evidence type="ECO:0000256" key="2">
    <source>
        <dbReference type="ARBA" id="ARBA00022448"/>
    </source>
</evidence>
<evidence type="ECO:0000256" key="6">
    <source>
        <dbReference type="SAM" id="MobiDB-lite"/>
    </source>
</evidence>
<name>A0ABR3R507_9PLEO</name>
<feature type="domain" description="Major facilitator superfamily (MFS) profile" evidence="8">
    <location>
        <begin position="67"/>
        <end position="333"/>
    </location>
</feature>
<comment type="subcellular location">
    <subcellularLocation>
        <location evidence="1">Membrane</location>
        <topology evidence="1">Multi-pass membrane protein</topology>
    </subcellularLocation>
</comment>
<accession>A0ABR3R507</accession>
<protein>
    <recommendedName>
        <fullName evidence="8">Major facilitator superfamily (MFS) profile domain-containing protein</fullName>
    </recommendedName>
</protein>
<organism evidence="9 10">
    <name type="scientific">Nothophoma quercina</name>
    <dbReference type="NCBI Taxonomy" id="749835"/>
    <lineage>
        <taxon>Eukaryota</taxon>
        <taxon>Fungi</taxon>
        <taxon>Dikarya</taxon>
        <taxon>Ascomycota</taxon>
        <taxon>Pezizomycotina</taxon>
        <taxon>Dothideomycetes</taxon>
        <taxon>Pleosporomycetidae</taxon>
        <taxon>Pleosporales</taxon>
        <taxon>Pleosporineae</taxon>
        <taxon>Didymellaceae</taxon>
        <taxon>Nothophoma</taxon>
    </lineage>
</organism>
<feature type="region of interest" description="Disordered" evidence="6">
    <location>
        <begin position="1"/>
        <end position="30"/>
    </location>
</feature>
<evidence type="ECO:0000313" key="10">
    <source>
        <dbReference type="Proteomes" id="UP001521222"/>
    </source>
</evidence>
<dbReference type="Pfam" id="PF07690">
    <property type="entry name" value="MFS_1"/>
    <property type="match status" value="1"/>
</dbReference>
<evidence type="ECO:0000256" key="3">
    <source>
        <dbReference type="ARBA" id="ARBA00022692"/>
    </source>
</evidence>
<feature type="transmembrane region" description="Helical" evidence="7">
    <location>
        <begin position="105"/>
        <end position="123"/>
    </location>
</feature>
<dbReference type="EMBL" id="JAKIXB020000020">
    <property type="protein sequence ID" value="KAL1599343.1"/>
    <property type="molecule type" value="Genomic_DNA"/>
</dbReference>
<dbReference type="InterPro" id="IPR020846">
    <property type="entry name" value="MFS_dom"/>
</dbReference>
<keyword evidence="5 7" id="KW-0472">Membrane</keyword>